<proteinExistence type="predicted"/>
<dbReference type="KEGG" id="sfl:CP0174"/>
<dbReference type="InterPro" id="IPR002560">
    <property type="entry name" value="Transposase_DDE"/>
</dbReference>
<evidence type="ECO:0000259" key="1">
    <source>
        <dbReference type="Pfam" id="PF01610"/>
    </source>
</evidence>
<keyword evidence="3" id="KW-1185">Reference proteome</keyword>
<reference evidence="2 3" key="1">
    <citation type="journal article" date="2002" name="Nucleic Acids Res.">
        <title>Genome sequence of Shigella flexneri 2a: insights into pathogenicity through comparison with genomes of Escherichia coli K12 and O157.</title>
        <authorList>
            <person name="Jin Q."/>
            <person name="Yuan Z."/>
            <person name="Xu J."/>
            <person name="Wang Y."/>
            <person name="Shen Y."/>
            <person name="Lu W."/>
            <person name="Wang J."/>
            <person name="Liu H."/>
            <person name="Yang J."/>
            <person name="Yang F."/>
            <person name="Zhang X."/>
            <person name="Zhang J."/>
            <person name="Yang G."/>
            <person name="Wu H."/>
            <person name="Qu D."/>
            <person name="Dong J."/>
            <person name="Sun L."/>
            <person name="Xue Y."/>
            <person name="Zhao A."/>
            <person name="Gao Y."/>
            <person name="Zhu J."/>
            <person name="Kan B."/>
            <person name="Ding K."/>
            <person name="Chen S."/>
            <person name="Cheng H."/>
            <person name="Yao Z."/>
            <person name="He B."/>
            <person name="Chen R."/>
            <person name="Ma D."/>
            <person name="Qiang B."/>
            <person name="Wen Y."/>
            <person name="Hou Y."/>
            <person name="Yu J."/>
        </authorList>
    </citation>
    <scope>NUCLEOTIDE SEQUENCE [LARGE SCALE GENOMIC DNA]</scope>
    <source>
        <strain evidence="3">301 / Serotype 2a</strain>
    </source>
</reference>
<sequence length="76" mass="9011">MLNKRAFFGAFLIFWGFKFLSMDMNAGYIRAARIHLPNAVEKIAFDRFHVAKQPGEVVDKTRQNEPPRFSWRVFYL</sequence>
<protein>
    <submittedName>
        <fullName evidence="2">Transposase</fullName>
    </submittedName>
</protein>
<accession>A0A0H2USQ7</accession>
<feature type="domain" description="Transposase IS204/IS1001/IS1096/IS1165 DDE" evidence="1">
    <location>
        <begin position="18"/>
        <end position="65"/>
    </location>
</feature>
<evidence type="ECO:0000313" key="3">
    <source>
        <dbReference type="Proteomes" id="UP000001006"/>
    </source>
</evidence>
<gene>
    <name evidence="2" type="ORF">SF_p0174</name>
</gene>
<dbReference type="HOGENOM" id="CLU_199106_0_0_6"/>
<geneLocation type="plasmid" evidence="2 3">
    <name>pCP301</name>
</geneLocation>
<dbReference type="PATRIC" id="fig|198214.7.peg.5423"/>
<dbReference type="PaxDb" id="198214-CP0174"/>
<dbReference type="Proteomes" id="UP000001006">
    <property type="component" value="Plasmid pCP301"/>
</dbReference>
<dbReference type="EMBL" id="AF386526">
    <property type="protein sequence ID" value="AAL72511.1"/>
    <property type="molecule type" value="Genomic_DNA"/>
</dbReference>
<name>A0A0H2USQ7_SHIFL</name>
<dbReference type="AlphaFoldDB" id="A0A0H2USQ7"/>
<organism evidence="2 3">
    <name type="scientific">Shigella flexneri</name>
    <dbReference type="NCBI Taxonomy" id="623"/>
    <lineage>
        <taxon>Bacteria</taxon>
        <taxon>Pseudomonadati</taxon>
        <taxon>Pseudomonadota</taxon>
        <taxon>Gammaproteobacteria</taxon>
        <taxon>Enterobacterales</taxon>
        <taxon>Enterobacteriaceae</taxon>
        <taxon>Shigella</taxon>
    </lineage>
</organism>
<dbReference type="RefSeq" id="NP_858307.1">
    <property type="nucleotide sequence ID" value="NC_004851.1"/>
</dbReference>
<dbReference type="Pfam" id="PF01610">
    <property type="entry name" value="DDE_Tnp_ISL3"/>
    <property type="match status" value="1"/>
</dbReference>
<evidence type="ECO:0000313" key="2">
    <source>
        <dbReference type="EMBL" id="AAL72511.1"/>
    </source>
</evidence>
<keyword evidence="2" id="KW-0614">Plasmid</keyword>